<accession>A0AA42P9L6</accession>
<dbReference type="RefSeq" id="WP_279641603.1">
    <property type="nucleotide sequence ID" value="NZ_JAOCAE010000008.1"/>
</dbReference>
<protein>
    <submittedName>
        <fullName evidence="1">Uncharacterized protein</fullName>
    </submittedName>
</protein>
<dbReference type="AlphaFoldDB" id="A0AA42P9L6"/>
<reference evidence="1" key="1">
    <citation type="submission" date="2022-09" db="EMBL/GenBank/DDBJ databases">
        <title>Intensive care unit water sources are persistently colonized with multi-drug resistant bacteria and are the site of extensive horizontal gene transfer of antibiotic resistance genes.</title>
        <authorList>
            <person name="Diorio-Toth L."/>
        </authorList>
    </citation>
    <scope>NUCLEOTIDE SEQUENCE</scope>
    <source>
        <strain evidence="1">GD03947</strain>
    </source>
</reference>
<organism evidence="1 2">
    <name type="scientific">Stutzerimonas stutzeri</name>
    <name type="common">Pseudomonas stutzeri</name>
    <dbReference type="NCBI Taxonomy" id="316"/>
    <lineage>
        <taxon>Bacteria</taxon>
        <taxon>Pseudomonadati</taxon>
        <taxon>Pseudomonadota</taxon>
        <taxon>Gammaproteobacteria</taxon>
        <taxon>Pseudomonadales</taxon>
        <taxon>Pseudomonadaceae</taxon>
        <taxon>Stutzerimonas</taxon>
    </lineage>
</organism>
<name>A0AA42P9L6_STUST</name>
<evidence type="ECO:0000313" key="2">
    <source>
        <dbReference type="Proteomes" id="UP001158500"/>
    </source>
</evidence>
<sequence length="126" mass="14292">MSKPDTHEVITLSAYAEHRLSKAFDYQFCEPVTAYLTNARIVSCCGVGVMHRHIKADSSGRFQDGHRVRTSDIRQAEKYGAFWVLRTLSGSFYVIVSFDPHGGRQSLQAFLKLHQQGVHLTPQRIQ</sequence>
<comment type="caution">
    <text evidence="1">The sequence shown here is derived from an EMBL/GenBank/DDBJ whole genome shotgun (WGS) entry which is preliminary data.</text>
</comment>
<evidence type="ECO:0000313" key="1">
    <source>
        <dbReference type="EMBL" id="MDH1237141.1"/>
    </source>
</evidence>
<gene>
    <name evidence="1" type="ORF">N5C32_13965</name>
</gene>
<dbReference type="Proteomes" id="UP001158500">
    <property type="component" value="Unassembled WGS sequence"/>
</dbReference>
<proteinExistence type="predicted"/>
<dbReference type="EMBL" id="JAOCAE010000008">
    <property type="protein sequence ID" value="MDH1237141.1"/>
    <property type="molecule type" value="Genomic_DNA"/>
</dbReference>